<dbReference type="EMBL" id="CM001403">
    <property type="protein sequence ID" value="EHQ30119.1"/>
    <property type="molecule type" value="Genomic_DNA"/>
</dbReference>
<dbReference type="RefSeq" id="WP_008511650.1">
    <property type="nucleotide sequence ID" value="NZ_CM001403.1"/>
</dbReference>
<proteinExistence type="predicted"/>
<evidence type="ECO:0000313" key="2">
    <source>
        <dbReference type="Proteomes" id="UP000002774"/>
    </source>
</evidence>
<organism evidence="1 2">
    <name type="scientific">Mucilaginibacter paludis DSM 18603</name>
    <dbReference type="NCBI Taxonomy" id="714943"/>
    <lineage>
        <taxon>Bacteria</taxon>
        <taxon>Pseudomonadati</taxon>
        <taxon>Bacteroidota</taxon>
        <taxon>Sphingobacteriia</taxon>
        <taxon>Sphingobacteriales</taxon>
        <taxon>Sphingobacteriaceae</taxon>
        <taxon>Mucilaginibacter</taxon>
    </lineage>
</organism>
<dbReference type="STRING" id="714943.Mucpa_6061"/>
<dbReference type="AlphaFoldDB" id="H1YCC8"/>
<dbReference type="Proteomes" id="UP000002774">
    <property type="component" value="Chromosome"/>
</dbReference>
<sequence>MKYIYPIRKKGLLIFATLVLMLAAGKGFAQLIYQPYSYQFYQKLNKDMYSPATSLHTSVKPYFISDSSSLRHSYDSLMHNNVDNSKKSWLNHLLFSGHLVEVKNKEFTFYMDYITDLQLGREFNDKTTTNLNTRGYDIGGTIGSNFFFYTSGYENQGKFANYVNNYINAVKMIPGQAYDRTAKGDSRVIGSKDWSYVTAMIGFMPNKNITIALGQDKTFIGDGYRSVLLSDYAATYPLLRFTANIGKHVQYMASWAYMDNRTAPTFDVNPSGPNYRRAWAAFHYIDWNITNRASLGFFNALIAAEADDQGNRHGFDVNYINPILFLRSLGPGGIPDHTLAGFNGKYKVLDKTTVYGQILFDQTGTSSNSNSRGAYQLGFRGADLFKVNSLNYLFEFNTAAPYTYSNQYPIVSYTQLSEPLAHPYGANFKEWLGIVNYSVGKFDFQGQLNYAKYGLNTTATNYGKDVTLADNASIPSGSISTGQGIATTLKYAEGTVAFVLNPKYNLRVEVGGLWRNETNALSDTKTVLLTFGLRSSFRNLYHDF</sequence>
<reference evidence="1" key="1">
    <citation type="submission" date="2011-09" db="EMBL/GenBank/DDBJ databases">
        <title>The permanent draft genome of Mucilaginibacter paludis DSM 18603.</title>
        <authorList>
            <consortium name="US DOE Joint Genome Institute (JGI-PGF)"/>
            <person name="Lucas S."/>
            <person name="Han J."/>
            <person name="Lapidus A."/>
            <person name="Bruce D."/>
            <person name="Goodwin L."/>
            <person name="Pitluck S."/>
            <person name="Peters L."/>
            <person name="Kyrpides N."/>
            <person name="Mavromatis K."/>
            <person name="Ivanova N."/>
            <person name="Mikhailova N."/>
            <person name="Held B."/>
            <person name="Detter J.C."/>
            <person name="Tapia R."/>
            <person name="Han C."/>
            <person name="Land M."/>
            <person name="Hauser L."/>
            <person name="Markowitz V."/>
            <person name="Cheng J.-F."/>
            <person name="Hugenholtz P."/>
            <person name="Woyke T."/>
            <person name="Wu D."/>
            <person name="Tindall B."/>
            <person name="Brambilla E."/>
            <person name="Klenk H.-P."/>
            <person name="Eisen J.A."/>
        </authorList>
    </citation>
    <scope>NUCLEOTIDE SEQUENCE [LARGE SCALE GENOMIC DNA]</scope>
    <source>
        <strain evidence="1">DSM 18603</strain>
    </source>
</reference>
<gene>
    <name evidence="1" type="ORF">Mucpa_6061</name>
</gene>
<evidence type="ECO:0008006" key="3">
    <source>
        <dbReference type="Google" id="ProtNLM"/>
    </source>
</evidence>
<name>H1YCC8_9SPHI</name>
<keyword evidence="2" id="KW-1185">Reference proteome</keyword>
<dbReference type="OrthoDB" id="9808260at2"/>
<protein>
    <recommendedName>
        <fullName evidence="3">Gliding motility protein RemB</fullName>
    </recommendedName>
</protein>
<dbReference type="HOGENOM" id="CLU_024790_0_0_10"/>
<dbReference type="eggNOG" id="ENOG502Z8DB">
    <property type="taxonomic scope" value="Bacteria"/>
</dbReference>
<accession>H1YCC8</accession>
<evidence type="ECO:0000313" key="1">
    <source>
        <dbReference type="EMBL" id="EHQ30119.1"/>
    </source>
</evidence>